<feature type="compositionally biased region" description="Gly residues" evidence="1">
    <location>
        <begin position="265"/>
        <end position="274"/>
    </location>
</feature>
<dbReference type="STRING" id="1169540.A0A0G4ETY0"/>
<sequence>MASEGVRLNDFPSDVTAWLLSFLCNIDLGYACRVCRAWCRDAALVFRGKTKLDLRSRVMPRDLELGKLLDRCPRASDIEVDCNRATELGAMCLDRPAVRRLTLAGLDHQRDTFLSALSVCGGHLTYLSMTYFGDHFTRKSLSRLGESLTRLESLSVEFGFKAPSTAIVTAAVKTAYPTLRQLTVTDIDRPCLQLIASHLSRALEGLSYTRTSLNGMPIDDELLQYIALRFRNLSTLKLIDNVQPTVLIEAHQAAADNAEQGACEGSGVGGGAAGSAGSSRRGRRRQAAARRAAACAANGGNPANARRHFNFPPLVTAGGLSHLKRLFGKLRVLHLCRGFSLPFTHTTDVDLMQTFAGLPSSMEELQLDGFTNLSDACLHEALFTSAAPPRSSRPSVTPRGSQPPIPISITTTTTTTTSSSSAAASGSSGRLRVAAVGSGPAAGLRRLSLENTAVSDVALFSISTILGSQLEWLSLKRCKGVSEAGLATLAEHCPELVSLNLGSCSGVNDMSVVGLFDSCRKITSLVLNDAKITDRSLRAVGEYLGDSLTELALHRCDNITNAGLDALSRGCPQLVLLSLSMCNHISDYGIKQIAQRCTFLQKLRLDGTRISNSAVRSCCEHLKRLRQLHLHKCWSVSGAVLVEFTDDRLPFLKVVEILRHKVEETQIHNFTRQMRPEVALVLHDAYQGWSKIAMGAKGSASSASSSASSSSAAG</sequence>
<dbReference type="GO" id="GO:0019005">
    <property type="term" value="C:SCF ubiquitin ligase complex"/>
    <property type="evidence" value="ECO:0007669"/>
    <property type="project" value="TreeGrafter"/>
</dbReference>
<evidence type="ECO:0000313" key="3">
    <source>
        <dbReference type="EMBL" id="CEM01839.1"/>
    </source>
</evidence>
<feature type="compositionally biased region" description="Low complexity" evidence="1">
    <location>
        <begin position="386"/>
        <end position="400"/>
    </location>
</feature>
<reference evidence="3 4" key="1">
    <citation type="submission" date="2014-11" db="EMBL/GenBank/DDBJ databases">
        <authorList>
            <person name="Zhu J."/>
            <person name="Qi W."/>
            <person name="Song R."/>
        </authorList>
    </citation>
    <scope>NUCLEOTIDE SEQUENCE [LARGE SCALE GENOMIC DNA]</scope>
</reference>
<dbReference type="VEuPathDB" id="CryptoDB:Vbra_13305"/>
<protein>
    <recommendedName>
        <fullName evidence="2">F-box/LRR-repeat protein 15-like leucin rich repeat domain-containing protein</fullName>
    </recommendedName>
</protein>
<dbReference type="OMA" id="ELNGFTK"/>
<feature type="region of interest" description="Disordered" evidence="1">
    <location>
        <begin position="386"/>
        <end position="425"/>
    </location>
</feature>
<dbReference type="Pfam" id="PF25372">
    <property type="entry name" value="DUF7885"/>
    <property type="match status" value="1"/>
</dbReference>
<dbReference type="SUPFAM" id="SSF52047">
    <property type="entry name" value="RNI-like"/>
    <property type="match status" value="2"/>
</dbReference>
<gene>
    <name evidence="3" type="ORF">Vbra_13305</name>
</gene>
<dbReference type="InterPro" id="IPR032675">
    <property type="entry name" value="LRR_dom_sf"/>
</dbReference>
<evidence type="ECO:0000256" key="1">
    <source>
        <dbReference type="SAM" id="MobiDB-lite"/>
    </source>
</evidence>
<dbReference type="PANTHER" id="PTHR13318:SF95">
    <property type="entry name" value="F-BOX PROTEIN YLR352W"/>
    <property type="match status" value="1"/>
</dbReference>
<dbReference type="InterPro" id="IPR006553">
    <property type="entry name" value="Leu-rich_rpt_Cys-con_subtyp"/>
</dbReference>
<organism evidence="3 4">
    <name type="scientific">Vitrella brassicaformis (strain CCMP3155)</name>
    <dbReference type="NCBI Taxonomy" id="1169540"/>
    <lineage>
        <taxon>Eukaryota</taxon>
        <taxon>Sar</taxon>
        <taxon>Alveolata</taxon>
        <taxon>Colpodellida</taxon>
        <taxon>Vitrellaceae</taxon>
        <taxon>Vitrella</taxon>
    </lineage>
</organism>
<dbReference type="AlphaFoldDB" id="A0A0G4ETY0"/>
<evidence type="ECO:0000313" key="4">
    <source>
        <dbReference type="Proteomes" id="UP000041254"/>
    </source>
</evidence>
<dbReference type="InterPro" id="IPR036047">
    <property type="entry name" value="F-box-like_dom_sf"/>
</dbReference>
<dbReference type="SMART" id="SM00367">
    <property type="entry name" value="LRR_CC"/>
    <property type="match status" value="7"/>
</dbReference>
<dbReference type="InterPro" id="IPR057207">
    <property type="entry name" value="FBXL15_LRR"/>
</dbReference>
<proteinExistence type="predicted"/>
<dbReference type="InParanoid" id="A0A0G4ETY0"/>
<accession>A0A0G4ETY0</accession>
<dbReference type="OrthoDB" id="331247at2759"/>
<feature type="region of interest" description="Disordered" evidence="1">
    <location>
        <begin position="265"/>
        <end position="288"/>
    </location>
</feature>
<dbReference type="GO" id="GO:0031146">
    <property type="term" value="P:SCF-dependent proteasomal ubiquitin-dependent protein catabolic process"/>
    <property type="evidence" value="ECO:0007669"/>
    <property type="project" value="TreeGrafter"/>
</dbReference>
<name>A0A0G4ETY0_VITBC</name>
<feature type="domain" description="F-box/LRR-repeat protein 15-like leucin rich repeat" evidence="2">
    <location>
        <begin position="444"/>
        <end position="542"/>
    </location>
</feature>
<dbReference type="PANTHER" id="PTHR13318">
    <property type="entry name" value="PARTNER OF PAIRED, ISOFORM B-RELATED"/>
    <property type="match status" value="1"/>
</dbReference>
<keyword evidence="4" id="KW-1185">Reference proteome</keyword>
<dbReference type="EMBL" id="CDMY01000311">
    <property type="protein sequence ID" value="CEM01839.1"/>
    <property type="molecule type" value="Genomic_DNA"/>
</dbReference>
<feature type="compositionally biased region" description="Low complexity" evidence="1">
    <location>
        <begin position="407"/>
        <end position="425"/>
    </location>
</feature>
<dbReference type="Gene3D" id="3.80.10.10">
    <property type="entry name" value="Ribonuclease Inhibitor"/>
    <property type="match status" value="3"/>
</dbReference>
<dbReference type="SUPFAM" id="SSF81383">
    <property type="entry name" value="F-box domain"/>
    <property type="match status" value="1"/>
</dbReference>
<dbReference type="Proteomes" id="UP000041254">
    <property type="component" value="Unassembled WGS sequence"/>
</dbReference>
<evidence type="ECO:0000259" key="2">
    <source>
        <dbReference type="Pfam" id="PF25372"/>
    </source>
</evidence>